<accession>A0A4Y2LY72</accession>
<evidence type="ECO:0000313" key="2">
    <source>
        <dbReference type="Proteomes" id="UP000499080"/>
    </source>
</evidence>
<reference evidence="1 2" key="1">
    <citation type="journal article" date="2019" name="Sci. Rep.">
        <title>Orb-weaving spider Araneus ventricosus genome elucidates the spidroin gene catalogue.</title>
        <authorList>
            <person name="Kono N."/>
            <person name="Nakamura H."/>
            <person name="Ohtoshi R."/>
            <person name="Moran D.A.P."/>
            <person name="Shinohara A."/>
            <person name="Yoshida Y."/>
            <person name="Fujiwara M."/>
            <person name="Mori M."/>
            <person name="Tomita M."/>
            <person name="Arakawa K."/>
        </authorList>
    </citation>
    <scope>NUCLEOTIDE SEQUENCE [LARGE SCALE GENOMIC DNA]</scope>
</reference>
<dbReference type="Proteomes" id="UP000499080">
    <property type="component" value="Unassembled WGS sequence"/>
</dbReference>
<proteinExistence type="predicted"/>
<comment type="caution">
    <text evidence="1">The sequence shown here is derived from an EMBL/GenBank/DDBJ whole genome shotgun (WGS) entry which is preliminary data.</text>
</comment>
<dbReference type="EMBL" id="BGPR01006488">
    <property type="protein sequence ID" value="GBN19419.1"/>
    <property type="molecule type" value="Genomic_DNA"/>
</dbReference>
<organism evidence="1 2">
    <name type="scientific">Araneus ventricosus</name>
    <name type="common">Orbweaver spider</name>
    <name type="synonym">Epeira ventricosa</name>
    <dbReference type="NCBI Taxonomy" id="182803"/>
    <lineage>
        <taxon>Eukaryota</taxon>
        <taxon>Metazoa</taxon>
        <taxon>Ecdysozoa</taxon>
        <taxon>Arthropoda</taxon>
        <taxon>Chelicerata</taxon>
        <taxon>Arachnida</taxon>
        <taxon>Araneae</taxon>
        <taxon>Araneomorphae</taxon>
        <taxon>Entelegynae</taxon>
        <taxon>Araneoidea</taxon>
        <taxon>Araneidae</taxon>
        <taxon>Araneus</taxon>
    </lineage>
</organism>
<evidence type="ECO:0000313" key="1">
    <source>
        <dbReference type="EMBL" id="GBN19419.1"/>
    </source>
</evidence>
<name>A0A4Y2LY72_ARAVE</name>
<protein>
    <submittedName>
        <fullName evidence="1">Uncharacterized protein</fullName>
    </submittedName>
</protein>
<keyword evidence="2" id="KW-1185">Reference proteome</keyword>
<sequence>MLPVKKHVWTVNLYCQENYNARIPIRKYGMIESLLKSPMRIADVRNAMWRLEMHGALRALPERRRKQQVILQWEAALLGKDSGSWICKLMENPSQCKKKTFSFQD</sequence>
<gene>
    <name evidence="1" type="ORF">AVEN_138162_1</name>
</gene>
<dbReference type="AlphaFoldDB" id="A0A4Y2LY72"/>